<evidence type="ECO:0000259" key="8">
    <source>
        <dbReference type="Pfam" id="PF05191"/>
    </source>
</evidence>
<feature type="binding site" evidence="5">
    <location>
        <position position="134"/>
    </location>
    <ligand>
        <name>ATP</name>
        <dbReference type="ChEBI" id="CHEBI:30616"/>
    </ligand>
</feature>
<dbReference type="Pfam" id="PF00406">
    <property type="entry name" value="ADK"/>
    <property type="match status" value="1"/>
</dbReference>
<comment type="caution">
    <text evidence="5">Lacks conserved residue(s) required for the propagation of feature annotation.</text>
</comment>
<dbReference type="UniPathway" id="UPA00588">
    <property type="reaction ID" value="UER00649"/>
</dbReference>
<feature type="region of interest" description="NMP" evidence="5">
    <location>
        <begin position="36"/>
        <end position="65"/>
    </location>
</feature>
<reference evidence="9 10" key="1">
    <citation type="submission" date="2019-10" db="EMBL/GenBank/DDBJ databases">
        <title>Actinomadura rubteroloni sp. nov. and Actinomadura macrotermitis sp. nov., isolated from the gut of fungus growing-termite Macrotermes natalensis.</title>
        <authorList>
            <person name="Benndorf R."/>
            <person name="Martin K."/>
            <person name="Kuefner M."/>
            <person name="De Beer W."/>
            <person name="Kaster A.-K."/>
            <person name="Vollmers J."/>
            <person name="Poulsen M."/>
            <person name="Beemelmanns C."/>
        </authorList>
    </citation>
    <scope>NUCLEOTIDE SEQUENCE [LARGE SCALE GENOMIC DNA]</scope>
    <source>
        <strain evidence="9 10">RB68</strain>
    </source>
</reference>
<comment type="caution">
    <text evidence="9">The sequence shown here is derived from an EMBL/GenBank/DDBJ whole genome shotgun (WGS) entry which is preliminary data.</text>
</comment>
<comment type="similarity">
    <text evidence="5 6">Belongs to the adenylate kinase family.</text>
</comment>
<feature type="binding site" evidence="5">
    <location>
        <position position="42"/>
    </location>
    <ligand>
        <name>AMP</name>
        <dbReference type="ChEBI" id="CHEBI:456215"/>
    </ligand>
</feature>
<dbReference type="InterPro" id="IPR007862">
    <property type="entry name" value="Adenylate_kinase_lid-dom"/>
</dbReference>
<sequence length="231" mass="25425">MERPARSRIFLMGSPATGEEAPGPSIASRLSLPKVSLRDTLRVNVHGDTEFGRQAKACMDRGVFFPDELIIAMMHERLSQDGARDGFLLDGFPWTVPQAQALKEFLAAEFDAGLDLVLQPVVDHEEIVRRLSGRRICDKCGCVWHVGFDDIQDGACGNCGGDLIQRDDDREEVVRQRLQAHQERSAALVRFYAEDGIVLGFDAMGPVEEVTERALHAIHAGQLPDTSSANA</sequence>
<dbReference type="PRINTS" id="PR00094">
    <property type="entry name" value="ADENYLTKNASE"/>
</dbReference>
<dbReference type="GO" id="GO:0005737">
    <property type="term" value="C:cytoplasm"/>
    <property type="evidence" value="ECO:0007669"/>
    <property type="project" value="UniProtKB-SubCell"/>
</dbReference>
<evidence type="ECO:0000256" key="3">
    <source>
        <dbReference type="ARBA" id="ARBA00022741"/>
    </source>
</evidence>
<protein>
    <recommendedName>
        <fullName evidence="5 7">Adenylate kinase</fullName>
        <shortName evidence="5">AK</shortName>
        <ecNumber evidence="5 7">2.7.4.3</ecNumber>
    </recommendedName>
    <alternativeName>
        <fullName evidence="5">ATP-AMP transphosphorylase</fullName>
    </alternativeName>
    <alternativeName>
        <fullName evidence="5">ATP:AMP phosphotransferase</fullName>
    </alternativeName>
    <alternativeName>
        <fullName evidence="5">Adenylate monophosphate kinase</fullName>
    </alternativeName>
</protein>
<accession>A0A7K0C0R6</accession>
<evidence type="ECO:0000313" key="9">
    <source>
        <dbReference type="EMBL" id="MQY07058.1"/>
    </source>
</evidence>
<dbReference type="AlphaFoldDB" id="A0A7K0C0R6"/>
<dbReference type="Proteomes" id="UP000487268">
    <property type="component" value="Unassembled WGS sequence"/>
</dbReference>
<keyword evidence="2 5" id="KW-0545">Nucleotide biosynthesis</keyword>
<keyword evidence="10" id="KW-1185">Reference proteome</keyword>
<dbReference type="Gene3D" id="3.40.50.300">
    <property type="entry name" value="P-loop containing nucleotide triphosphate hydrolases"/>
    <property type="match status" value="1"/>
</dbReference>
<name>A0A7K0C0R6_9ACTN</name>
<keyword evidence="5" id="KW-0963">Cytoplasm</keyword>
<keyword evidence="1 5" id="KW-0808">Transferase</keyword>
<dbReference type="NCBIfam" id="TIGR01351">
    <property type="entry name" value="adk"/>
    <property type="match status" value="1"/>
</dbReference>
<dbReference type="SUPFAM" id="SSF52540">
    <property type="entry name" value="P-loop containing nucleoside triphosphate hydrolases"/>
    <property type="match status" value="1"/>
</dbReference>
<proteinExistence type="inferred from homology"/>
<keyword evidence="5 7" id="KW-0067">ATP-binding</keyword>
<keyword evidence="3 5" id="KW-0547">Nucleotide-binding</keyword>
<dbReference type="InterPro" id="IPR000850">
    <property type="entry name" value="Adenylat/UMP-CMP_kin"/>
</dbReference>
<feature type="domain" description="Adenylate kinase active site lid" evidence="8">
    <location>
        <begin position="134"/>
        <end position="168"/>
    </location>
</feature>
<evidence type="ECO:0000256" key="7">
    <source>
        <dbReference type="RuleBase" id="RU003331"/>
    </source>
</evidence>
<dbReference type="GO" id="GO:0005524">
    <property type="term" value="F:ATP binding"/>
    <property type="evidence" value="ECO:0007669"/>
    <property type="project" value="UniProtKB-UniRule"/>
</dbReference>
<dbReference type="CDD" id="cd01428">
    <property type="entry name" value="ADK"/>
    <property type="match status" value="1"/>
</dbReference>
<comment type="function">
    <text evidence="5">Catalyzes the reversible transfer of the terminal phosphate group between ATP and AMP. Plays an important role in cellular energy homeostasis and in adenine nucleotide metabolism.</text>
</comment>
<dbReference type="RefSeq" id="WP_328594764.1">
    <property type="nucleotide sequence ID" value="NZ_WEGH01000003.1"/>
</dbReference>
<dbReference type="InterPro" id="IPR006259">
    <property type="entry name" value="Adenyl_kin_sub"/>
</dbReference>
<feature type="binding site" evidence="5">
    <location>
        <position position="205"/>
    </location>
    <ligand>
        <name>ATP</name>
        <dbReference type="ChEBI" id="CHEBI:30616"/>
    </ligand>
</feature>
<evidence type="ECO:0000256" key="2">
    <source>
        <dbReference type="ARBA" id="ARBA00022727"/>
    </source>
</evidence>
<evidence type="ECO:0000256" key="1">
    <source>
        <dbReference type="ARBA" id="ARBA00022679"/>
    </source>
</evidence>
<feature type="binding site" evidence="5">
    <location>
        <position position="177"/>
    </location>
    <ligand>
        <name>AMP</name>
        <dbReference type="ChEBI" id="CHEBI:456215"/>
    </ligand>
</feature>
<comment type="subunit">
    <text evidence="5 7">Monomer.</text>
</comment>
<comment type="subcellular location">
    <subcellularLocation>
        <location evidence="5 7">Cytoplasm</location>
    </subcellularLocation>
</comment>
<comment type="pathway">
    <text evidence="5">Purine metabolism; AMP biosynthesis via salvage pathway; AMP from ADP: step 1/1.</text>
</comment>
<feature type="binding site" evidence="5">
    <location>
        <position position="166"/>
    </location>
    <ligand>
        <name>AMP</name>
        <dbReference type="ChEBI" id="CHEBI:456215"/>
    </ligand>
</feature>
<feature type="binding site" evidence="5">
    <location>
        <position position="98"/>
    </location>
    <ligand>
        <name>AMP</name>
        <dbReference type="ChEBI" id="CHEBI:456215"/>
    </ligand>
</feature>
<dbReference type="EMBL" id="WEGH01000003">
    <property type="protein sequence ID" value="MQY07058.1"/>
    <property type="molecule type" value="Genomic_DNA"/>
</dbReference>
<comment type="catalytic activity">
    <reaction evidence="5 7">
        <text>AMP + ATP = 2 ADP</text>
        <dbReference type="Rhea" id="RHEA:12973"/>
        <dbReference type="ChEBI" id="CHEBI:30616"/>
        <dbReference type="ChEBI" id="CHEBI:456215"/>
        <dbReference type="ChEBI" id="CHEBI:456216"/>
        <dbReference type="EC" id="2.7.4.3"/>
    </reaction>
</comment>
<keyword evidence="4 5" id="KW-0418">Kinase</keyword>
<dbReference type="GO" id="GO:0004017">
    <property type="term" value="F:AMP kinase activity"/>
    <property type="evidence" value="ECO:0007669"/>
    <property type="project" value="UniProtKB-UniRule"/>
</dbReference>
<dbReference type="EC" id="2.7.4.3" evidence="5 7"/>
<evidence type="ECO:0000256" key="4">
    <source>
        <dbReference type="ARBA" id="ARBA00022777"/>
    </source>
</evidence>
<gene>
    <name evidence="9" type="primary">adk_1</name>
    <name evidence="5" type="synonym">adk</name>
    <name evidence="9" type="ORF">ACRB68_51550</name>
</gene>
<dbReference type="InterPro" id="IPR027417">
    <property type="entry name" value="P-loop_NTPase"/>
</dbReference>
<dbReference type="HAMAP" id="MF_00235">
    <property type="entry name" value="Adenylate_kinase_Adk"/>
    <property type="match status" value="1"/>
</dbReference>
<organism evidence="9 10">
    <name type="scientific">Actinomadura macrotermitis</name>
    <dbReference type="NCBI Taxonomy" id="2585200"/>
    <lineage>
        <taxon>Bacteria</taxon>
        <taxon>Bacillati</taxon>
        <taxon>Actinomycetota</taxon>
        <taxon>Actinomycetes</taxon>
        <taxon>Streptosporangiales</taxon>
        <taxon>Thermomonosporaceae</taxon>
        <taxon>Actinomadura</taxon>
    </lineage>
</organism>
<evidence type="ECO:0000256" key="6">
    <source>
        <dbReference type="RuleBase" id="RU003330"/>
    </source>
</evidence>
<dbReference type="Pfam" id="PF05191">
    <property type="entry name" value="ADK_lid"/>
    <property type="match status" value="1"/>
</dbReference>
<dbReference type="PANTHER" id="PTHR23359">
    <property type="entry name" value="NUCLEOTIDE KINASE"/>
    <property type="match status" value="1"/>
</dbReference>
<dbReference type="GO" id="GO:0044209">
    <property type="term" value="P:AMP salvage"/>
    <property type="evidence" value="ECO:0007669"/>
    <property type="project" value="UniProtKB-UniRule"/>
</dbReference>
<evidence type="ECO:0000256" key="5">
    <source>
        <dbReference type="HAMAP-Rule" id="MF_00235"/>
    </source>
</evidence>
<comment type="domain">
    <text evidence="5">Consists of three domains, a large central CORE domain and two small peripheral domains, NMPbind and LID, which undergo movements during catalysis. The LID domain closes over the site of phosphoryl transfer upon ATP binding. Assembling and dissambling the active center during each catalytic cycle provides an effective means to prevent ATP hydrolysis.</text>
</comment>
<evidence type="ECO:0000313" key="10">
    <source>
        <dbReference type="Proteomes" id="UP000487268"/>
    </source>
</evidence>